<feature type="signal peptide" evidence="1">
    <location>
        <begin position="1"/>
        <end position="28"/>
    </location>
</feature>
<dbReference type="AlphaFoldDB" id="A0A0K1PUX5"/>
<dbReference type="OrthoDB" id="5381597at2"/>
<dbReference type="SUPFAM" id="SSF56925">
    <property type="entry name" value="OMPA-like"/>
    <property type="match status" value="1"/>
</dbReference>
<accession>A0A0K1PUX5</accession>
<reference evidence="2 3" key="1">
    <citation type="submission" date="2015-08" db="EMBL/GenBank/DDBJ databases">
        <authorList>
            <person name="Babu N.S."/>
            <person name="Beckwith C.J."/>
            <person name="Beseler K.G."/>
            <person name="Brison A."/>
            <person name="Carone J.V."/>
            <person name="Caskin T.P."/>
            <person name="Diamond M."/>
            <person name="Durham M.E."/>
            <person name="Foxe J.M."/>
            <person name="Go M."/>
            <person name="Henderson B.A."/>
            <person name="Jones I.B."/>
            <person name="McGettigan J.A."/>
            <person name="Micheletti S.J."/>
            <person name="Nasrallah M.E."/>
            <person name="Ortiz D."/>
            <person name="Piller C.R."/>
            <person name="Privatt S.R."/>
            <person name="Schneider S.L."/>
            <person name="Sharp S."/>
            <person name="Smith T.C."/>
            <person name="Stanton J.D."/>
            <person name="Ullery H.E."/>
            <person name="Wilson R.J."/>
            <person name="Serrano M.G."/>
            <person name="Buck G."/>
            <person name="Lee V."/>
            <person name="Wang Y."/>
            <person name="Carvalho R."/>
            <person name="Voegtly L."/>
            <person name="Shi R."/>
            <person name="Duckworth R."/>
            <person name="Johnson A."/>
            <person name="Loviza R."/>
            <person name="Walstead R."/>
            <person name="Shah Z."/>
            <person name="Kiflezghi M."/>
            <person name="Wade K."/>
            <person name="Ball S.L."/>
            <person name="Bradley K.W."/>
            <person name="Asai D.J."/>
            <person name="Bowman C.A."/>
            <person name="Russell D.A."/>
            <person name="Pope W.H."/>
            <person name="Jacobs-Sera D."/>
            <person name="Hendrix R.W."/>
            <person name="Hatfull G.F."/>
        </authorList>
    </citation>
    <scope>NUCLEOTIDE SEQUENCE [LARGE SCALE GENOMIC DNA]</scope>
    <source>
        <strain evidence="2 3">DSM 27648</strain>
    </source>
</reference>
<name>A0A0K1PUX5_9BACT</name>
<dbReference type="Proteomes" id="UP000064967">
    <property type="component" value="Chromosome"/>
</dbReference>
<dbReference type="NCBIfam" id="NF040596">
    <property type="entry name" value="MXAN_2562_fam"/>
    <property type="match status" value="1"/>
</dbReference>
<protein>
    <recommendedName>
        <fullName evidence="4">Outer membrane protein beta-barrel domain-containing protein</fullName>
    </recommendedName>
</protein>
<keyword evidence="3" id="KW-1185">Reference proteome</keyword>
<feature type="chain" id="PRO_5005466098" description="Outer membrane protein beta-barrel domain-containing protein" evidence="1">
    <location>
        <begin position="29"/>
        <end position="253"/>
    </location>
</feature>
<dbReference type="STRING" id="1391654.AKJ09_03994"/>
<sequence length="253" mass="27367">MKRRFLALAGVASVAFVLPMLVTSEASAFEFGTRGEQHPYRSPQNFALELRVGPYKPQVDQDPALGGRTPFADTFGGARILPSLEFDWQMFRIPHLGTIGPGIGVGFTTMSEDVLTVSGRQSGDTTSLDITPIYGVAVLRADVLWREMNFPFVPYGKAGLGYALWRATNTGGTSEFNGVKGKGASWGTQLALGLAFALDWFDKGAGRNMDNATGINNSYVFAEYYWLSLNGFGSSDTLRVGSATWTAGLAFEF</sequence>
<dbReference type="KEGG" id="llu:AKJ09_03994"/>
<dbReference type="EMBL" id="CP012333">
    <property type="protein sequence ID" value="AKU97330.1"/>
    <property type="molecule type" value="Genomic_DNA"/>
</dbReference>
<proteinExistence type="predicted"/>
<evidence type="ECO:0000256" key="1">
    <source>
        <dbReference type="SAM" id="SignalP"/>
    </source>
</evidence>
<keyword evidence="1" id="KW-0732">Signal</keyword>
<organism evidence="2 3">
    <name type="scientific">Labilithrix luteola</name>
    <dbReference type="NCBI Taxonomy" id="1391654"/>
    <lineage>
        <taxon>Bacteria</taxon>
        <taxon>Pseudomonadati</taxon>
        <taxon>Myxococcota</taxon>
        <taxon>Polyangia</taxon>
        <taxon>Polyangiales</taxon>
        <taxon>Labilitrichaceae</taxon>
        <taxon>Labilithrix</taxon>
    </lineage>
</organism>
<evidence type="ECO:0000313" key="2">
    <source>
        <dbReference type="EMBL" id="AKU97330.1"/>
    </source>
</evidence>
<dbReference type="RefSeq" id="WP_146648482.1">
    <property type="nucleotide sequence ID" value="NZ_CP012333.1"/>
</dbReference>
<evidence type="ECO:0008006" key="4">
    <source>
        <dbReference type="Google" id="ProtNLM"/>
    </source>
</evidence>
<evidence type="ECO:0000313" key="3">
    <source>
        <dbReference type="Proteomes" id="UP000064967"/>
    </source>
</evidence>
<gene>
    <name evidence="2" type="ORF">AKJ09_03994</name>
</gene>
<dbReference type="InterPro" id="IPR011250">
    <property type="entry name" value="OMP/PagP_B-barrel"/>
</dbReference>